<evidence type="ECO:0000259" key="14">
    <source>
        <dbReference type="Pfam" id="PF00593"/>
    </source>
</evidence>
<sequence length="657" mass="71540">MRTSSRLFAVHPLVLSLFALPAVAQAQTGAADPAHETLVVTATKTRHSELTAPASVSVVTRAELDKLNVNDLTGALKQLPGVNINPATSYGRSEIKLRGLEGDYTLLLVNGRRISSRDALTSGYGNDFDLSAIPMAAIERIEVIRGPISSLYGADALGGVVNVILRQPKEQTEAAATYTFSDPTDGHGGDVNKASAYVGGALIDNKLLANFVVEGNHRDAWQSEQSINPKADAIEQREKLGMLSNVKWVIDEQQDLDVGMNYAKDDREAHWNNYGQTPRNIQQMERLGLNATHVGRWDLFDSRVGYAFEQVDLFDDSELMRVLTKQSGDVTQTNHTFDGQLSGNLGSHLLTGGAEYRITELKHNVSLKGSDVSVDQSALYLQDEFGFGDLALTLSGRVDHHETYGTEFSPRGYALYSLTDNWVVKGGIGKAFKAPTIAQSNADYGVAACRGRCAVVGNPDLKPETAVSYELGTTYDATVWGAGVTAFHNDIKDKIQSEGWTSTWRPSVMTYRNVSKARIKGLELSGWFDITDALSLSGNFTLIDGEDKTTGKDLYKTPEHTANATLAWQVIDTLSTRLGWNYTGSQILPVPRLSGTTYENTAGFHTLDAGAVWSATRALDVKFGLNNLTNTKRDWVATEADQILEGRTVYAGVAYKL</sequence>
<keyword evidence="6" id="KW-0406">Ion transport</keyword>
<keyword evidence="4 10" id="KW-0812">Transmembrane</keyword>
<keyword evidence="8 10" id="KW-0472">Membrane</keyword>
<reference evidence="16 17" key="1">
    <citation type="submission" date="2016-02" db="EMBL/GenBank/DDBJ databases">
        <title>Draft genome sequence of Aeromonas trota strain 1999lcr isolated from cerebrospinal fluid (CSF).</title>
        <authorList>
            <person name="Dallagassa C.B."/>
            <person name="Prediger K.C."/>
            <person name="Weiss V.A."/>
            <person name="Assis F.E."/>
            <person name="Baura V."/>
            <person name="Cruz L.M."/>
            <person name="Souza E.M."/>
            <person name="Pedrosa F.O."/>
            <person name="Fadel-Picheth C.M."/>
        </authorList>
    </citation>
    <scope>NUCLEOTIDE SEQUENCE [LARGE SCALE GENOMIC DNA]</scope>
    <source>
        <strain evidence="16 17">1999lcr</strain>
    </source>
</reference>
<dbReference type="SUPFAM" id="SSF56935">
    <property type="entry name" value="Porins"/>
    <property type="match status" value="1"/>
</dbReference>
<evidence type="ECO:0000256" key="1">
    <source>
        <dbReference type="ARBA" id="ARBA00004571"/>
    </source>
</evidence>
<gene>
    <name evidence="16" type="ORF">LCR_10685</name>
</gene>
<dbReference type="GO" id="GO:0044718">
    <property type="term" value="P:siderophore transmembrane transport"/>
    <property type="evidence" value="ECO:0007669"/>
    <property type="project" value="TreeGrafter"/>
</dbReference>
<evidence type="ECO:0000313" key="16">
    <source>
        <dbReference type="EMBL" id="KXU81115.1"/>
    </source>
</evidence>
<dbReference type="InterPro" id="IPR039426">
    <property type="entry name" value="TonB-dep_rcpt-like"/>
</dbReference>
<keyword evidence="7 11" id="KW-0798">TonB box</keyword>
<evidence type="ECO:0000256" key="2">
    <source>
        <dbReference type="ARBA" id="ARBA00022448"/>
    </source>
</evidence>
<proteinExistence type="inferred from homology"/>
<evidence type="ECO:0000256" key="7">
    <source>
        <dbReference type="ARBA" id="ARBA00023077"/>
    </source>
</evidence>
<feature type="chain" id="PRO_5008043062" evidence="13">
    <location>
        <begin position="27"/>
        <end position="657"/>
    </location>
</feature>
<evidence type="ECO:0000256" key="5">
    <source>
        <dbReference type="ARBA" id="ARBA00022729"/>
    </source>
</evidence>
<evidence type="ECO:0000256" key="10">
    <source>
        <dbReference type="PROSITE-ProRule" id="PRU01360"/>
    </source>
</evidence>
<dbReference type="InterPro" id="IPR012910">
    <property type="entry name" value="Plug_dom"/>
</dbReference>
<feature type="domain" description="TonB-dependent receptor plug" evidence="15">
    <location>
        <begin position="51"/>
        <end position="160"/>
    </location>
</feature>
<keyword evidence="2 10" id="KW-0813">Transport</keyword>
<evidence type="ECO:0000256" key="13">
    <source>
        <dbReference type="SAM" id="SignalP"/>
    </source>
</evidence>
<keyword evidence="5 13" id="KW-0732">Signal</keyword>
<feature type="short sequence motif" description="TonB box" evidence="11">
    <location>
        <begin position="37"/>
        <end position="43"/>
    </location>
</feature>
<protein>
    <submittedName>
        <fullName evidence="16">TonB-dependent receptor</fullName>
    </submittedName>
</protein>
<evidence type="ECO:0000256" key="9">
    <source>
        <dbReference type="ARBA" id="ARBA00023237"/>
    </source>
</evidence>
<dbReference type="GO" id="GO:0009279">
    <property type="term" value="C:cell outer membrane"/>
    <property type="evidence" value="ECO:0007669"/>
    <property type="project" value="UniProtKB-SubCell"/>
</dbReference>
<feature type="signal peptide" evidence="13">
    <location>
        <begin position="1"/>
        <end position="26"/>
    </location>
</feature>
<dbReference type="AlphaFoldDB" id="A0A175VK65"/>
<dbReference type="Pfam" id="PF00593">
    <property type="entry name" value="TonB_dep_Rec_b-barrel"/>
    <property type="match status" value="1"/>
</dbReference>
<dbReference type="InterPro" id="IPR000531">
    <property type="entry name" value="Beta-barrel_TonB"/>
</dbReference>
<organism evidence="16 17">
    <name type="scientific">Aeromonas enteropelogenes</name>
    <name type="common">Aeromonas trota</name>
    <dbReference type="NCBI Taxonomy" id="29489"/>
    <lineage>
        <taxon>Bacteria</taxon>
        <taxon>Pseudomonadati</taxon>
        <taxon>Pseudomonadota</taxon>
        <taxon>Gammaproteobacteria</taxon>
        <taxon>Aeromonadales</taxon>
        <taxon>Aeromonadaceae</taxon>
        <taxon>Aeromonas</taxon>
    </lineage>
</organism>
<dbReference type="PROSITE" id="PS00430">
    <property type="entry name" value="TONB_DEPENDENT_REC_1"/>
    <property type="match status" value="1"/>
</dbReference>
<comment type="similarity">
    <text evidence="10 12">Belongs to the TonB-dependent receptor family.</text>
</comment>
<dbReference type="Gene3D" id="2.170.130.10">
    <property type="entry name" value="TonB-dependent receptor, plug domain"/>
    <property type="match status" value="1"/>
</dbReference>
<dbReference type="InterPro" id="IPR037066">
    <property type="entry name" value="Plug_dom_sf"/>
</dbReference>
<dbReference type="RefSeq" id="WP_061476083.1">
    <property type="nucleotide sequence ID" value="NZ_JMGO02000003.1"/>
</dbReference>
<dbReference type="OrthoDB" id="9764669at2"/>
<accession>A0A175VK65</accession>
<evidence type="ECO:0000313" key="17">
    <source>
        <dbReference type="Proteomes" id="UP000078435"/>
    </source>
</evidence>
<comment type="caution">
    <text evidence="16">The sequence shown here is derived from an EMBL/GenBank/DDBJ whole genome shotgun (WGS) entry which is preliminary data.</text>
</comment>
<feature type="domain" description="TonB-dependent receptor-like beta-barrel" evidence="14">
    <location>
        <begin position="262"/>
        <end position="628"/>
    </location>
</feature>
<dbReference type="Pfam" id="PF07715">
    <property type="entry name" value="Plug"/>
    <property type="match status" value="1"/>
</dbReference>
<dbReference type="EMBL" id="JMGO02000003">
    <property type="protein sequence ID" value="KXU81115.1"/>
    <property type="molecule type" value="Genomic_DNA"/>
</dbReference>
<dbReference type="CDD" id="cd01347">
    <property type="entry name" value="ligand_gated_channel"/>
    <property type="match status" value="1"/>
</dbReference>
<evidence type="ECO:0000256" key="12">
    <source>
        <dbReference type="RuleBase" id="RU003357"/>
    </source>
</evidence>
<dbReference type="InterPro" id="IPR036942">
    <property type="entry name" value="Beta-barrel_TonB_sf"/>
</dbReference>
<evidence type="ECO:0000256" key="3">
    <source>
        <dbReference type="ARBA" id="ARBA00022452"/>
    </source>
</evidence>
<dbReference type="PANTHER" id="PTHR30069:SF53">
    <property type="entry name" value="COLICIN I RECEPTOR-RELATED"/>
    <property type="match status" value="1"/>
</dbReference>
<dbReference type="Proteomes" id="UP000078435">
    <property type="component" value="Unassembled WGS sequence"/>
</dbReference>
<dbReference type="Gene3D" id="2.40.170.20">
    <property type="entry name" value="TonB-dependent receptor, beta-barrel domain"/>
    <property type="match status" value="1"/>
</dbReference>
<evidence type="ECO:0000256" key="4">
    <source>
        <dbReference type="ARBA" id="ARBA00022692"/>
    </source>
</evidence>
<dbReference type="GO" id="GO:0015344">
    <property type="term" value="F:siderophore uptake transmembrane transporter activity"/>
    <property type="evidence" value="ECO:0007669"/>
    <property type="project" value="TreeGrafter"/>
</dbReference>
<keyword evidence="9 10" id="KW-0998">Cell outer membrane</keyword>
<name>A0A175VK65_AEREN</name>
<evidence type="ECO:0000256" key="11">
    <source>
        <dbReference type="PROSITE-ProRule" id="PRU10143"/>
    </source>
</evidence>
<comment type="subcellular location">
    <subcellularLocation>
        <location evidence="1 10">Cell outer membrane</location>
        <topology evidence="1 10">Multi-pass membrane protein</topology>
    </subcellularLocation>
</comment>
<evidence type="ECO:0000259" key="15">
    <source>
        <dbReference type="Pfam" id="PF07715"/>
    </source>
</evidence>
<keyword evidence="16" id="KW-0675">Receptor</keyword>
<keyword evidence="3 10" id="KW-1134">Transmembrane beta strand</keyword>
<dbReference type="PROSITE" id="PS52016">
    <property type="entry name" value="TONB_DEPENDENT_REC_3"/>
    <property type="match status" value="1"/>
</dbReference>
<evidence type="ECO:0000256" key="8">
    <source>
        <dbReference type="ARBA" id="ARBA00023136"/>
    </source>
</evidence>
<dbReference type="PANTHER" id="PTHR30069">
    <property type="entry name" value="TONB-DEPENDENT OUTER MEMBRANE RECEPTOR"/>
    <property type="match status" value="1"/>
</dbReference>
<evidence type="ECO:0000256" key="6">
    <source>
        <dbReference type="ARBA" id="ARBA00023065"/>
    </source>
</evidence>
<dbReference type="InterPro" id="IPR010916">
    <property type="entry name" value="TonB_box_CS"/>
</dbReference>